<evidence type="ECO:0000256" key="1">
    <source>
        <dbReference type="ARBA" id="ARBA00010164"/>
    </source>
</evidence>
<evidence type="ECO:0000313" key="7">
    <source>
        <dbReference type="Proteomes" id="UP000233332"/>
    </source>
</evidence>
<keyword evidence="7" id="KW-1185">Reference proteome</keyword>
<dbReference type="EMBL" id="NXGX01000004">
    <property type="protein sequence ID" value="PKR58436.1"/>
    <property type="molecule type" value="Genomic_DNA"/>
</dbReference>
<dbReference type="InterPro" id="IPR012893">
    <property type="entry name" value="HipA-like_C"/>
</dbReference>
<proteinExistence type="inferred from homology"/>
<evidence type="ECO:0000256" key="2">
    <source>
        <dbReference type="ARBA" id="ARBA00022679"/>
    </source>
</evidence>
<dbReference type="PANTHER" id="PTHR37419">
    <property type="entry name" value="SERINE/THREONINE-PROTEIN KINASE TOXIN HIPA"/>
    <property type="match status" value="1"/>
</dbReference>
<dbReference type="InterPro" id="IPR017508">
    <property type="entry name" value="HipA_N1"/>
</dbReference>
<evidence type="ECO:0000259" key="4">
    <source>
        <dbReference type="Pfam" id="PF07804"/>
    </source>
</evidence>
<gene>
    <name evidence="6" type="ORF">COO92_11910</name>
</gene>
<dbReference type="Gene3D" id="1.10.1070.20">
    <property type="match status" value="1"/>
</dbReference>
<evidence type="ECO:0000256" key="3">
    <source>
        <dbReference type="ARBA" id="ARBA00022777"/>
    </source>
</evidence>
<feature type="domain" description="HipA N-terminal subdomain 1" evidence="5">
    <location>
        <begin position="27"/>
        <end position="125"/>
    </location>
</feature>
<feature type="domain" description="HipA-like C-terminal" evidence="4">
    <location>
        <begin position="174"/>
        <end position="376"/>
    </location>
</feature>
<dbReference type="Proteomes" id="UP000233332">
    <property type="component" value="Unassembled WGS sequence"/>
</dbReference>
<protein>
    <submittedName>
        <fullName evidence="6">Phosphatidylinositol kinase</fullName>
    </submittedName>
</protein>
<accession>A0A2N3L6S3</accession>
<dbReference type="GO" id="GO:0005829">
    <property type="term" value="C:cytosol"/>
    <property type="evidence" value="ECO:0007669"/>
    <property type="project" value="TreeGrafter"/>
</dbReference>
<comment type="similarity">
    <text evidence="1">Belongs to the HipA Ser/Thr kinase family.</text>
</comment>
<comment type="caution">
    <text evidence="6">The sequence shown here is derived from an EMBL/GenBank/DDBJ whole genome shotgun (WGS) entry which is preliminary data.</text>
</comment>
<evidence type="ECO:0000313" key="6">
    <source>
        <dbReference type="EMBL" id="PKR58436.1"/>
    </source>
</evidence>
<name>A0A2N3L6S3_9PROT</name>
<dbReference type="AlphaFoldDB" id="A0A2N3L6S3"/>
<organism evidence="6 7">
    <name type="scientific">Thalassospira lohafexi</name>
    <dbReference type="NCBI Taxonomy" id="744227"/>
    <lineage>
        <taxon>Bacteria</taxon>
        <taxon>Pseudomonadati</taxon>
        <taxon>Pseudomonadota</taxon>
        <taxon>Alphaproteobacteria</taxon>
        <taxon>Rhodospirillales</taxon>
        <taxon>Thalassospiraceae</taxon>
        <taxon>Thalassospira</taxon>
    </lineage>
</organism>
<dbReference type="PANTHER" id="PTHR37419:SF1">
    <property type="entry name" value="SERINE_THREONINE-PROTEIN KINASE TOXIN HIPA"/>
    <property type="match status" value="1"/>
</dbReference>
<dbReference type="NCBIfam" id="TIGR03071">
    <property type="entry name" value="couple_hipA"/>
    <property type="match status" value="1"/>
</dbReference>
<dbReference type="Pfam" id="PF13657">
    <property type="entry name" value="Couple_hipA"/>
    <property type="match status" value="1"/>
</dbReference>
<dbReference type="Pfam" id="PF07804">
    <property type="entry name" value="HipA_C"/>
    <property type="match status" value="1"/>
</dbReference>
<reference evidence="6 7" key="1">
    <citation type="submission" date="2017-09" db="EMBL/GenBank/DDBJ databases">
        <title>Biodiversity and function of Thalassospira species in the particle-attached aromatic-hydrocarbon-degrading consortia from the surface seawater of the China South Sea.</title>
        <authorList>
            <person name="Dong C."/>
            <person name="Lai Q."/>
            <person name="Shao Z."/>
        </authorList>
    </citation>
    <scope>NUCLEOTIDE SEQUENCE [LARGE SCALE GENOMIC DNA]</scope>
    <source>
        <strain evidence="6 7">139Z-12</strain>
    </source>
</reference>
<dbReference type="GO" id="GO:0004674">
    <property type="term" value="F:protein serine/threonine kinase activity"/>
    <property type="evidence" value="ECO:0007669"/>
    <property type="project" value="TreeGrafter"/>
</dbReference>
<keyword evidence="2" id="KW-0808">Transferase</keyword>
<sequence length="471" mass="51680">MSAWRWMSAGNLALNWGMRTHLMTKRLDVYLEGLDTPIGQLNGAADKSLGFVYSDDAARTNTQLSISLPASQQHFTDHKTRGFFANLLQENNSLEQVMAKHRIDRDDIAGLLYHVGRDCPGAISCVPSGEKPAKMPGDISRDYDRVSTKDLDDILINLRDRRRLPDGQNDPSPLAGVQGKIAVTRLENQQFALPKPGSGAPTTHIIKVPKQGDEALVHQEAALMTLASKVLPLPVANVNPIEVSGGTALLIERFDRKIENGKIYRIHQEDFCQALSLAPTLKYERNGNDDHKFSAAGVSYILGETDVPLISRQNFVLLSIFNLVVGNTDNHAKNHAILYPAHGQKPHLAPAYDIVPVVLDPSVTHDFSFHIGQAKKIEDLTPSDVAAFLSGIGFNRIMRTEKSRTRYFNELCGLLQAIEDNLETLEGSGLKACRDMIAQNIATLAKILNVAVRQTPRDAFIAQGGGWGIGS</sequence>
<keyword evidence="3 6" id="KW-0418">Kinase</keyword>
<evidence type="ECO:0000259" key="5">
    <source>
        <dbReference type="Pfam" id="PF13657"/>
    </source>
</evidence>
<dbReference type="InterPro" id="IPR052028">
    <property type="entry name" value="HipA_Ser/Thr_kinase"/>
</dbReference>